<dbReference type="STRING" id="33936.AZI98_07195"/>
<organism evidence="8 9">
    <name type="scientific">Aeribacillus pallidus</name>
    <dbReference type="NCBI Taxonomy" id="33936"/>
    <lineage>
        <taxon>Bacteria</taxon>
        <taxon>Bacillati</taxon>
        <taxon>Bacillota</taxon>
        <taxon>Bacilli</taxon>
        <taxon>Bacillales</taxon>
        <taxon>Bacillaceae</taxon>
        <taxon>Aeribacillus</taxon>
    </lineage>
</organism>
<dbReference type="Gene3D" id="3.40.640.10">
    <property type="entry name" value="Type I PLP-dependent aspartate aminotransferase-like (Major domain)"/>
    <property type="match status" value="1"/>
</dbReference>
<evidence type="ECO:0000259" key="7">
    <source>
        <dbReference type="Pfam" id="PF03711"/>
    </source>
</evidence>
<dbReference type="Pfam" id="PF01276">
    <property type="entry name" value="OKR_DC_1"/>
    <property type="match status" value="1"/>
</dbReference>
<keyword evidence="9" id="KW-1185">Reference proteome</keyword>
<feature type="domain" description="Orn/Lys/Arg decarboxylases family 1 pyridoxal-P attachment site" evidence="6">
    <location>
        <begin position="6"/>
        <end position="300"/>
    </location>
</feature>
<accession>A0A164BDZ2</accession>
<dbReference type="InterPro" id="IPR000310">
    <property type="entry name" value="Orn/Lys/Arg_deCO2ase_major_dom"/>
</dbReference>
<dbReference type="Pfam" id="PF03711">
    <property type="entry name" value="OKR_DC_1_C"/>
    <property type="match status" value="1"/>
</dbReference>
<feature type="domain" description="Orn/Lys/Arg decarboxylase C-terminal" evidence="7">
    <location>
        <begin position="402"/>
        <end position="466"/>
    </location>
</feature>
<gene>
    <name evidence="8" type="ORF">AZI98_07195</name>
</gene>
<evidence type="ECO:0000313" key="8">
    <source>
        <dbReference type="EMBL" id="KZN96783.1"/>
    </source>
</evidence>
<keyword evidence="3" id="KW-0210">Decarboxylase</keyword>
<evidence type="ECO:0008006" key="10">
    <source>
        <dbReference type="Google" id="ProtNLM"/>
    </source>
</evidence>
<dbReference type="InterPro" id="IPR036633">
    <property type="entry name" value="Prn/Lys/Arg_de-COase_C_sf"/>
</dbReference>
<dbReference type="GO" id="GO:0016831">
    <property type="term" value="F:carboxy-lyase activity"/>
    <property type="evidence" value="ECO:0007669"/>
    <property type="project" value="UniProtKB-KW"/>
</dbReference>
<accession>A0A165Y6P9</accession>
<dbReference type="InterPro" id="IPR015421">
    <property type="entry name" value="PyrdxlP-dep_Trfase_major"/>
</dbReference>
<dbReference type="OrthoDB" id="9815233at2"/>
<dbReference type="RefSeq" id="WP_063387601.1">
    <property type="nucleotide sequence ID" value="NZ_LVHY01000028.1"/>
</dbReference>
<evidence type="ECO:0000259" key="6">
    <source>
        <dbReference type="Pfam" id="PF01276"/>
    </source>
</evidence>
<dbReference type="PANTHER" id="PTHR43277:SF3">
    <property type="entry name" value="DECARBOXYLASE, PUTATIVE-RELATED"/>
    <property type="match status" value="1"/>
</dbReference>
<evidence type="ECO:0000256" key="2">
    <source>
        <dbReference type="ARBA" id="ARBA00010671"/>
    </source>
</evidence>
<dbReference type="SUPFAM" id="SSF55904">
    <property type="entry name" value="Ornithine decarboxylase C-terminal domain"/>
    <property type="match status" value="1"/>
</dbReference>
<sequence length="479" mass="53768">MGKIRTPLYNALIQHCQLNPLSFHVPGHKNGILYDPNQFPYFRQTLQLDLTEIANLDDLYAPEGIIKEAQQLAAELYGVSSTYFLVNGSTVGNLAMILANCQKGDVVFVQRNSHKSVMHGLELAGAKPVFLSPKFDEGFQVPSYVPVETVKKAFQKYPQVKAIILTSPTYYGLTYTKLNELIQFAHSRRVPVLVDEAHGAHLIASSSFPKSAVSVGADVVVQSAHKTLPAMTMGAFLHVNSKLVNEEKISHYIHMLQTSSPSYLIMASLDLARAYVEDMLTKEEELNQTLHKYVEIFQQLDYIDIVSSKDPFVAVDPLKLTIRSQNAMSGYDLMELFEKARIYPELADPLNVLFVLPFAKEFQDTGHFSKVSDILKNTQTSKMEWGLQKEVQIDEISQLSISYEAMENCTKTFVSLEEAIGEISAEMIIPYPPGIPLLMRGEKITKNQIEALKRLMKLRANFQGGKKLAEGLISIFRKR</sequence>
<dbReference type="PANTHER" id="PTHR43277">
    <property type="entry name" value="ARGININE DECARBOXYLASE"/>
    <property type="match status" value="1"/>
</dbReference>
<keyword evidence="5" id="KW-0456">Lyase</keyword>
<evidence type="ECO:0000256" key="1">
    <source>
        <dbReference type="ARBA" id="ARBA00001933"/>
    </source>
</evidence>
<comment type="caution">
    <text evidence="8">The sequence shown here is derived from an EMBL/GenBank/DDBJ whole genome shotgun (WGS) entry which is preliminary data.</text>
</comment>
<evidence type="ECO:0000256" key="3">
    <source>
        <dbReference type="ARBA" id="ARBA00022793"/>
    </source>
</evidence>
<dbReference type="SUPFAM" id="SSF53383">
    <property type="entry name" value="PLP-dependent transferases"/>
    <property type="match status" value="1"/>
</dbReference>
<comment type="cofactor">
    <cofactor evidence="1">
        <name>pyridoxal 5'-phosphate</name>
        <dbReference type="ChEBI" id="CHEBI:597326"/>
    </cofactor>
</comment>
<evidence type="ECO:0000256" key="4">
    <source>
        <dbReference type="ARBA" id="ARBA00022898"/>
    </source>
</evidence>
<protein>
    <recommendedName>
        <fullName evidence="10">Arginine decarboxylase</fullName>
    </recommendedName>
</protein>
<dbReference type="AlphaFoldDB" id="A0A165Y6P9"/>
<dbReference type="InterPro" id="IPR052357">
    <property type="entry name" value="Orn_Lys_Arg_decarboxylase-I"/>
</dbReference>
<dbReference type="InterPro" id="IPR008286">
    <property type="entry name" value="Prn/Lys/Arg_de-COase_C"/>
</dbReference>
<evidence type="ECO:0000313" key="9">
    <source>
        <dbReference type="Proteomes" id="UP000076476"/>
    </source>
</evidence>
<proteinExistence type="inferred from homology"/>
<evidence type="ECO:0000256" key="5">
    <source>
        <dbReference type="ARBA" id="ARBA00023239"/>
    </source>
</evidence>
<dbReference type="Proteomes" id="UP000076476">
    <property type="component" value="Unassembled WGS sequence"/>
</dbReference>
<comment type="similarity">
    <text evidence="2">Belongs to the Orn/Lys/Arg decarboxylase class-I family.</text>
</comment>
<dbReference type="InterPro" id="IPR015424">
    <property type="entry name" value="PyrdxlP-dep_Trfase"/>
</dbReference>
<reference evidence="8 9" key="1">
    <citation type="submission" date="2016-04" db="EMBL/GenBank/DDBJ databases">
        <title>Draft genome sequence of Aeribacillus pallidus 8m3 from petroleum reservoir.</title>
        <authorList>
            <person name="Poltaraus A.B."/>
            <person name="Nazina T.N."/>
            <person name="Tourova T.P."/>
            <person name="Malakho S.M."/>
            <person name="Korshunova A.V."/>
            <person name="Sokolova D.S."/>
        </authorList>
    </citation>
    <scope>NUCLEOTIDE SEQUENCE [LARGE SCALE GENOMIC DNA]</scope>
    <source>
        <strain evidence="8 9">8m3</strain>
    </source>
</reference>
<name>A0A165Y6P9_9BACI</name>
<keyword evidence="4" id="KW-0663">Pyridoxal phosphate</keyword>
<dbReference type="Gene3D" id="3.90.105.10">
    <property type="entry name" value="Molybdopterin biosynthesis moea protein, domain 2"/>
    <property type="match status" value="1"/>
</dbReference>
<dbReference type="CDD" id="cd00615">
    <property type="entry name" value="Orn_deC_like"/>
    <property type="match status" value="1"/>
</dbReference>
<dbReference type="EMBL" id="LWBR01000015">
    <property type="protein sequence ID" value="KZN96783.1"/>
    <property type="molecule type" value="Genomic_DNA"/>
</dbReference>